<organism evidence="2 3">
    <name type="scientific">Dioszegia hungarica</name>
    <dbReference type="NCBI Taxonomy" id="4972"/>
    <lineage>
        <taxon>Eukaryota</taxon>
        <taxon>Fungi</taxon>
        <taxon>Dikarya</taxon>
        <taxon>Basidiomycota</taxon>
        <taxon>Agaricomycotina</taxon>
        <taxon>Tremellomycetes</taxon>
        <taxon>Tremellales</taxon>
        <taxon>Bulleribasidiaceae</taxon>
        <taxon>Dioszegia</taxon>
    </lineage>
</organism>
<evidence type="ECO:0000259" key="1">
    <source>
        <dbReference type="PROSITE" id="PS51502"/>
    </source>
</evidence>
<evidence type="ECO:0000313" key="2">
    <source>
        <dbReference type="EMBL" id="KAI9637002.1"/>
    </source>
</evidence>
<keyword evidence="3" id="KW-1185">Reference proteome</keyword>
<dbReference type="PROSITE" id="PS51502">
    <property type="entry name" value="S_R_A_B_BARREL"/>
    <property type="match status" value="1"/>
</dbReference>
<dbReference type="Proteomes" id="UP001164286">
    <property type="component" value="Unassembled WGS sequence"/>
</dbReference>
<protein>
    <recommendedName>
        <fullName evidence="1">Stress-response A/B barrel domain-containing protein</fullName>
    </recommendedName>
</protein>
<dbReference type="AlphaFoldDB" id="A0AA38LTK2"/>
<dbReference type="GeneID" id="77732775"/>
<accession>A0AA38LTK2</accession>
<dbReference type="Gene3D" id="3.30.70.100">
    <property type="match status" value="1"/>
</dbReference>
<dbReference type="EMBL" id="JAKWFO010000005">
    <property type="protein sequence ID" value="KAI9637002.1"/>
    <property type="molecule type" value="Genomic_DNA"/>
</dbReference>
<proteinExistence type="predicted"/>
<dbReference type="InterPro" id="IPR011008">
    <property type="entry name" value="Dimeric_a/b-barrel"/>
</dbReference>
<name>A0AA38LTK2_9TREE</name>
<feature type="domain" description="Stress-response A/B barrel" evidence="1">
    <location>
        <begin position="5"/>
        <end position="100"/>
    </location>
</feature>
<sequence>MSPSVFHVCAYKVADPAVIPDLINAIQSVNTSCAKPDGSEYILSVKGGKQMSPEGLDLGVQLVFDKDDLMYYIDEDPAHVAFKTTCVERFGLGGGAVVDFIDGVF</sequence>
<dbReference type="SUPFAM" id="SSF54909">
    <property type="entry name" value="Dimeric alpha+beta barrel"/>
    <property type="match status" value="1"/>
</dbReference>
<dbReference type="InterPro" id="IPR013097">
    <property type="entry name" value="Dabb"/>
</dbReference>
<gene>
    <name evidence="2" type="ORF">MKK02DRAFT_45712</name>
</gene>
<comment type="caution">
    <text evidence="2">The sequence shown here is derived from an EMBL/GenBank/DDBJ whole genome shotgun (WGS) entry which is preliminary data.</text>
</comment>
<reference evidence="2" key="1">
    <citation type="journal article" date="2022" name="G3 (Bethesda)">
        <title>High quality genome of the basidiomycete yeast Dioszegia hungarica PDD-24b-2 isolated from cloud water.</title>
        <authorList>
            <person name="Jarrige D."/>
            <person name="Haridas S."/>
            <person name="Bleykasten-Grosshans C."/>
            <person name="Joly M."/>
            <person name="Nadalig T."/>
            <person name="Sancelme M."/>
            <person name="Vuilleumier S."/>
            <person name="Grigoriev I.V."/>
            <person name="Amato P."/>
            <person name="Bringel F."/>
        </authorList>
    </citation>
    <scope>NUCLEOTIDE SEQUENCE</scope>
    <source>
        <strain evidence="2">PDD-24b-2</strain>
    </source>
</reference>
<dbReference type="SMART" id="SM00886">
    <property type="entry name" value="Dabb"/>
    <property type="match status" value="1"/>
</dbReference>
<evidence type="ECO:0000313" key="3">
    <source>
        <dbReference type="Proteomes" id="UP001164286"/>
    </source>
</evidence>
<dbReference type="RefSeq" id="XP_052946779.1">
    <property type="nucleotide sequence ID" value="XM_053093570.1"/>
</dbReference>